<accession>A0A6L9MIC8</accession>
<dbReference type="SMART" id="SM00345">
    <property type="entry name" value="HTH_GNTR"/>
    <property type="match status" value="1"/>
</dbReference>
<dbReference type="PANTHER" id="PTHR43537">
    <property type="entry name" value="TRANSCRIPTIONAL REGULATOR, GNTR FAMILY"/>
    <property type="match status" value="1"/>
</dbReference>
<dbReference type="AlphaFoldDB" id="A0A6L9MIC8"/>
<dbReference type="EMBL" id="JAAAMJ010000009">
    <property type="protein sequence ID" value="NDV87589.1"/>
    <property type="molecule type" value="Genomic_DNA"/>
</dbReference>
<dbReference type="InterPro" id="IPR000524">
    <property type="entry name" value="Tscrpt_reg_HTH_GntR"/>
</dbReference>
<evidence type="ECO:0000313" key="7">
    <source>
        <dbReference type="Proteomes" id="UP000476332"/>
    </source>
</evidence>
<protein>
    <submittedName>
        <fullName evidence="6">FCD domain-containing protein</fullName>
    </submittedName>
</protein>
<evidence type="ECO:0000256" key="3">
    <source>
        <dbReference type="ARBA" id="ARBA00023163"/>
    </source>
</evidence>
<dbReference type="PANTHER" id="PTHR43537:SF44">
    <property type="entry name" value="GNTR FAMILY REGULATORY PROTEIN"/>
    <property type="match status" value="1"/>
</dbReference>
<keyword evidence="7" id="KW-1185">Reference proteome</keyword>
<dbReference type="PRINTS" id="PR00035">
    <property type="entry name" value="HTHGNTR"/>
</dbReference>
<keyword evidence="3" id="KW-0804">Transcription</keyword>
<name>A0A6L9MIC8_9HYPH</name>
<organism evidence="6 7">
    <name type="scientific">Aurantimonas aggregata</name>
    <dbReference type="NCBI Taxonomy" id="2047720"/>
    <lineage>
        <taxon>Bacteria</taxon>
        <taxon>Pseudomonadati</taxon>
        <taxon>Pseudomonadota</taxon>
        <taxon>Alphaproteobacteria</taxon>
        <taxon>Hyphomicrobiales</taxon>
        <taxon>Aurantimonadaceae</taxon>
        <taxon>Aurantimonas</taxon>
    </lineage>
</organism>
<proteinExistence type="predicted"/>
<dbReference type="Proteomes" id="UP000476332">
    <property type="component" value="Unassembled WGS sequence"/>
</dbReference>
<reference evidence="6 7" key="1">
    <citation type="submission" date="2020-01" db="EMBL/GenBank/DDBJ databases">
        <title>Genomes of bacteria type strains.</title>
        <authorList>
            <person name="Chen J."/>
            <person name="Zhu S."/>
            <person name="Chen J."/>
        </authorList>
    </citation>
    <scope>NUCLEOTIDE SEQUENCE [LARGE SCALE GENOMIC DNA]</scope>
    <source>
        <strain evidence="6 7">KCTC 52919</strain>
    </source>
</reference>
<dbReference type="Gene3D" id="1.10.10.10">
    <property type="entry name" value="Winged helix-like DNA-binding domain superfamily/Winged helix DNA-binding domain"/>
    <property type="match status" value="1"/>
</dbReference>
<dbReference type="RefSeq" id="WP_163044339.1">
    <property type="nucleotide sequence ID" value="NZ_JAAAMJ010000009.1"/>
</dbReference>
<feature type="region of interest" description="Disordered" evidence="4">
    <location>
        <begin position="244"/>
        <end position="264"/>
    </location>
</feature>
<dbReference type="CDD" id="cd07377">
    <property type="entry name" value="WHTH_GntR"/>
    <property type="match status" value="1"/>
</dbReference>
<dbReference type="InterPro" id="IPR011711">
    <property type="entry name" value="GntR_C"/>
</dbReference>
<evidence type="ECO:0000256" key="2">
    <source>
        <dbReference type="ARBA" id="ARBA00023125"/>
    </source>
</evidence>
<keyword evidence="1" id="KW-0805">Transcription regulation</keyword>
<gene>
    <name evidence="6" type="ORF">GTW51_12855</name>
</gene>
<dbReference type="Gene3D" id="1.20.120.530">
    <property type="entry name" value="GntR ligand-binding domain-like"/>
    <property type="match status" value="1"/>
</dbReference>
<dbReference type="SMART" id="SM00895">
    <property type="entry name" value="FCD"/>
    <property type="match status" value="1"/>
</dbReference>
<dbReference type="PROSITE" id="PS50949">
    <property type="entry name" value="HTH_GNTR"/>
    <property type="match status" value="1"/>
</dbReference>
<dbReference type="SUPFAM" id="SSF48008">
    <property type="entry name" value="GntR ligand-binding domain-like"/>
    <property type="match status" value="1"/>
</dbReference>
<evidence type="ECO:0000313" key="6">
    <source>
        <dbReference type="EMBL" id="NDV87589.1"/>
    </source>
</evidence>
<dbReference type="GO" id="GO:0003677">
    <property type="term" value="F:DNA binding"/>
    <property type="evidence" value="ECO:0007669"/>
    <property type="project" value="UniProtKB-KW"/>
</dbReference>
<evidence type="ECO:0000259" key="5">
    <source>
        <dbReference type="PROSITE" id="PS50949"/>
    </source>
</evidence>
<dbReference type="Pfam" id="PF00392">
    <property type="entry name" value="GntR"/>
    <property type="match status" value="1"/>
</dbReference>
<evidence type="ECO:0000256" key="4">
    <source>
        <dbReference type="SAM" id="MobiDB-lite"/>
    </source>
</evidence>
<dbReference type="Pfam" id="PF07729">
    <property type="entry name" value="FCD"/>
    <property type="match status" value="1"/>
</dbReference>
<dbReference type="InterPro" id="IPR008920">
    <property type="entry name" value="TF_FadR/GntR_C"/>
</dbReference>
<evidence type="ECO:0000256" key="1">
    <source>
        <dbReference type="ARBA" id="ARBA00023015"/>
    </source>
</evidence>
<dbReference type="InterPro" id="IPR036390">
    <property type="entry name" value="WH_DNA-bd_sf"/>
</dbReference>
<dbReference type="GO" id="GO:0003700">
    <property type="term" value="F:DNA-binding transcription factor activity"/>
    <property type="evidence" value="ECO:0007669"/>
    <property type="project" value="InterPro"/>
</dbReference>
<keyword evidence="2" id="KW-0238">DNA-binding</keyword>
<dbReference type="SUPFAM" id="SSF46785">
    <property type="entry name" value="Winged helix' DNA-binding domain"/>
    <property type="match status" value="1"/>
</dbReference>
<sequence>MQAEAAIGPKRSNRTVALAAEFGRKITSGVLACGEVLPTEKELQTQYGVSRTVVREAIRHLVAKGLISVGPKVGTKVRERIEWNMLDPDVMGWHVTTAFGRPFIDGLYEMRLINEPAAARLASQRITPDQARRLGEALDGMRDNPRGSPALIAADLAFHRVVLEATGNPMLVSLGAMIERSLSISFSLSWRQNPQDETVRQHGRVRDAIVAGDGEASELFMRRLIESAFDDVVMALYAPGGEAGSEIADSARHPDGERDAVVAG</sequence>
<dbReference type="InterPro" id="IPR036388">
    <property type="entry name" value="WH-like_DNA-bd_sf"/>
</dbReference>
<comment type="caution">
    <text evidence="6">The sequence shown here is derived from an EMBL/GenBank/DDBJ whole genome shotgun (WGS) entry which is preliminary data.</text>
</comment>
<feature type="domain" description="HTH gntR-type" evidence="5">
    <location>
        <begin position="12"/>
        <end position="80"/>
    </location>
</feature>
<feature type="compositionally biased region" description="Basic and acidic residues" evidence="4">
    <location>
        <begin position="249"/>
        <end position="264"/>
    </location>
</feature>